<keyword evidence="7" id="KW-0732">Signal</keyword>
<feature type="signal peptide" evidence="7">
    <location>
        <begin position="1"/>
        <end position="16"/>
    </location>
</feature>
<dbReference type="Pfam" id="PF00034">
    <property type="entry name" value="Cytochrom_C"/>
    <property type="match status" value="1"/>
</dbReference>
<keyword evidence="1" id="KW-0813">Transport</keyword>
<dbReference type="Proteomes" id="UP000198418">
    <property type="component" value="Unassembled WGS sequence"/>
</dbReference>
<dbReference type="OrthoDB" id="9805828at2"/>
<dbReference type="PANTHER" id="PTHR11961">
    <property type="entry name" value="CYTOCHROME C"/>
    <property type="match status" value="1"/>
</dbReference>
<sequence>MRWIVLLGLLCAPAMAADSVHGEALYEGCQDCHSLDSNDVGPRHRGVFGRKAGSLADYAYSEGLKASGLTWDEKTLDAWLADPQKLVPGAKMFYHLDQAQDRADVIEYLKTNVR</sequence>
<keyword evidence="5 6" id="KW-0408">Iron</keyword>
<keyword evidence="2 6" id="KW-0349">Heme</keyword>
<dbReference type="PRINTS" id="PR00604">
    <property type="entry name" value="CYTCHRMECIAB"/>
</dbReference>
<keyword evidence="3 6" id="KW-0479">Metal-binding</keyword>
<dbReference type="AlphaFoldDB" id="A0A212SH98"/>
<evidence type="ECO:0000256" key="7">
    <source>
        <dbReference type="SAM" id="SignalP"/>
    </source>
</evidence>
<protein>
    <submittedName>
        <fullName evidence="9">Cytochrome c</fullName>
    </submittedName>
</protein>
<keyword evidence="4" id="KW-0249">Electron transport</keyword>
<dbReference type="GO" id="GO:0046872">
    <property type="term" value="F:metal ion binding"/>
    <property type="evidence" value="ECO:0007669"/>
    <property type="project" value="UniProtKB-KW"/>
</dbReference>
<name>A0A212SH98_RHOAC</name>
<evidence type="ECO:0000256" key="5">
    <source>
        <dbReference type="ARBA" id="ARBA00023004"/>
    </source>
</evidence>
<organism evidence="9 10">
    <name type="scientific">Rhodoblastus acidophilus</name>
    <name type="common">Rhodopseudomonas acidophila</name>
    <dbReference type="NCBI Taxonomy" id="1074"/>
    <lineage>
        <taxon>Bacteria</taxon>
        <taxon>Pseudomonadati</taxon>
        <taxon>Pseudomonadota</taxon>
        <taxon>Alphaproteobacteria</taxon>
        <taxon>Hyphomicrobiales</taxon>
        <taxon>Rhodoblastaceae</taxon>
        <taxon>Rhodoblastus</taxon>
    </lineage>
</organism>
<dbReference type="EMBL" id="FYDG01000045">
    <property type="protein sequence ID" value="SNB85152.1"/>
    <property type="molecule type" value="Genomic_DNA"/>
</dbReference>
<keyword evidence="10" id="KW-1185">Reference proteome</keyword>
<evidence type="ECO:0000256" key="4">
    <source>
        <dbReference type="ARBA" id="ARBA00022982"/>
    </source>
</evidence>
<dbReference type="InterPro" id="IPR036909">
    <property type="entry name" value="Cyt_c-like_dom_sf"/>
</dbReference>
<evidence type="ECO:0000256" key="1">
    <source>
        <dbReference type="ARBA" id="ARBA00022448"/>
    </source>
</evidence>
<feature type="chain" id="PRO_5012600694" evidence="7">
    <location>
        <begin position="17"/>
        <end position="114"/>
    </location>
</feature>
<dbReference type="PROSITE" id="PS51007">
    <property type="entry name" value="CYTC"/>
    <property type="match status" value="1"/>
</dbReference>
<evidence type="ECO:0000259" key="8">
    <source>
        <dbReference type="PROSITE" id="PS51007"/>
    </source>
</evidence>
<evidence type="ECO:0000313" key="9">
    <source>
        <dbReference type="EMBL" id="SNB85152.1"/>
    </source>
</evidence>
<dbReference type="GO" id="GO:0020037">
    <property type="term" value="F:heme binding"/>
    <property type="evidence" value="ECO:0007669"/>
    <property type="project" value="InterPro"/>
</dbReference>
<dbReference type="InterPro" id="IPR002327">
    <property type="entry name" value="Cyt_c_1A/1B"/>
</dbReference>
<dbReference type="Gene3D" id="1.10.760.10">
    <property type="entry name" value="Cytochrome c-like domain"/>
    <property type="match status" value="1"/>
</dbReference>
<accession>A0A212SH98</accession>
<dbReference type="SUPFAM" id="SSF46626">
    <property type="entry name" value="Cytochrome c"/>
    <property type="match status" value="1"/>
</dbReference>
<dbReference type="GO" id="GO:0009055">
    <property type="term" value="F:electron transfer activity"/>
    <property type="evidence" value="ECO:0007669"/>
    <property type="project" value="InterPro"/>
</dbReference>
<evidence type="ECO:0000256" key="3">
    <source>
        <dbReference type="ARBA" id="ARBA00022723"/>
    </source>
</evidence>
<dbReference type="RefSeq" id="WP_088522739.1">
    <property type="nucleotide sequence ID" value="NZ_FYDG01000045.1"/>
</dbReference>
<reference evidence="10" key="1">
    <citation type="submission" date="2017-06" db="EMBL/GenBank/DDBJ databases">
        <authorList>
            <person name="Varghese N."/>
            <person name="Submissions S."/>
        </authorList>
    </citation>
    <scope>NUCLEOTIDE SEQUENCE [LARGE SCALE GENOMIC DNA]</scope>
    <source>
        <strain evidence="10">DSM 137</strain>
    </source>
</reference>
<proteinExistence type="predicted"/>
<dbReference type="InterPro" id="IPR009056">
    <property type="entry name" value="Cyt_c-like_dom"/>
</dbReference>
<evidence type="ECO:0000313" key="10">
    <source>
        <dbReference type="Proteomes" id="UP000198418"/>
    </source>
</evidence>
<gene>
    <name evidence="9" type="ORF">SAMN06265338_1455</name>
</gene>
<evidence type="ECO:0000256" key="2">
    <source>
        <dbReference type="ARBA" id="ARBA00022617"/>
    </source>
</evidence>
<evidence type="ECO:0000256" key="6">
    <source>
        <dbReference type="PROSITE-ProRule" id="PRU00433"/>
    </source>
</evidence>
<feature type="domain" description="Cytochrome c" evidence="8">
    <location>
        <begin position="17"/>
        <end position="113"/>
    </location>
</feature>